<evidence type="ECO:0000256" key="1">
    <source>
        <dbReference type="SAM" id="MobiDB-lite"/>
    </source>
</evidence>
<reference evidence="2" key="1">
    <citation type="journal article" date="2019" name="Sci. Rep.">
        <title>Draft genome of Tanacetum cinerariifolium, the natural source of mosquito coil.</title>
        <authorList>
            <person name="Yamashiro T."/>
            <person name="Shiraishi A."/>
            <person name="Satake H."/>
            <person name="Nakayama K."/>
        </authorList>
    </citation>
    <scope>NUCLEOTIDE SEQUENCE</scope>
</reference>
<feature type="region of interest" description="Disordered" evidence="1">
    <location>
        <begin position="1"/>
        <end position="25"/>
    </location>
</feature>
<proteinExistence type="predicted"/>
<feature type="compositionally biased region" description="Basic and acidic residues" evidence="1">
    <location>
        <begin position="1"/>
        <end position="10"/>
    </location>
</feature>
<organism evidence="2">
    <name type="scientific">Tanacetum cinerariifolium</name>
    <name type="common">Dalmatian daisy</name>
    <name type="synonym">Chrysanthemum cinerariifolium</name>
    <dbReference type="NCBI Taxonomy" id="118510"/>
    <lineage>
        <taxon>Eukaryota</taxon>
        <taxon>Viridiplantae</taxon>
        <taxon>Streptophyta</taxon>
        <taxon>Embryophyta</taxon>
        <taxon>Tracheophyta</taxon>
        <taxon>Spermatophyta</taxon>
        <taxon>Magnoliopsida</taxon>
        <taxon>eudicotyledons</taxon>
        <taxon>Gunneridae</taxon>
        <taxon>Pentapetalae</taxon>
        <taxon>asterids</taxon>
        <taxon>campanulids</taxon>
        <taxon>Asterales</taxon>
        <taxon>Asteraceae</taxon>
        <taxon>Asteroideae</taxon>
        <taxon>Anthemideae</taxon>
        <taxon>Anthemidinae</taxon>
        <taxon>Tanacetum</taxon>
    </lineage>
</organism>
<name>A0A699JZS9_TANCI</name>
<feature type="region of interest" description="Disordered" evidence="1">
    <location>
        <begin position="339"/>
        <end position="371"/>
    </location>
</feature>
<feature type="non-terminal residue" evidence="2">
    <location>
        <position position="594"/>
    </location>
</feature>
<evidence type="ECO:0000313" key="2">
    <source>
        <dbReference type="EMBL" id="GFA61689.1"/>
    </source>
</evidence>
<feature type="compositionally biased region" description="Basic and acidic residues" evidence="1">
    <location>
        <begin position="339"/>
        <end position="362"/>
    </location>
</feature>
<accession>A0A699JZS9</accession>
<gene>
    <name evidence="2" type="ORF">Tci_633661</name>
</gene>
<feature type="compositionally biased region" description="Polar residues" evidence="1">
    <location>
        <begin position="59"/>
        <end position="73"/>
    </location>
</feature>
<dbReference type="AlphaFoldDB" id="A0A699JZS9"/>
<feature type="region of interest" description="Disordered" evidence="1">
    <location>
        <begin position="44"/>
        <end position="88"/>
    </location>
</feature>
<comment type="caution">
    <text evidence="2">The sequence shown here is derived from an EMBL/GenBank/DDBJ whole genome shotgun (WGS) entry which is preliminary data.</text>
</comment>
<protein>
    <submittedName>
        <fullName evidence="2">Uncharacterized protein</fullName>
    </submittedName>
</protein>
<feature type="compositionally biased region" description="Low complexity" evidence="1">
    <location>
        <begin position="74"/>
        <end position="83"/>
    </location>
</feature>
<feature type="non-terminal residue" evidence="2">
    <location>
        <position position="1"/>
    </location>
</feature>
<dbReference type="EMBL" id="BKCJ010455901">
    <property type="protein sequence ID" value="GFA61689.1"/>
    <property type="molecule type" value="Genomic_DNA"/>
</dbReference>
<sequence length="594" mass="68662">SQPSRKQESRKTRRHDTKLPQTSVPIKTIADKVVNEEMYDSLDRATNTASGLDEEQDRGNISKTQSKATINEPSSIGTSSCSSPRRQDTEITRLKKRVKKLEKKRRSRTHGLKRLYKAGLSARVESSSNEESLDEDIFGVNDQDDTSMFDADKDLQGEEVVVEKEVARKDVSTVEEINAASIATSVTATTPTISMDKITLAKALIEIKTSRPKIEEVNLAWDDIQDKVDADYELAQRLQTEEQEQLTYAKKAGFFIKFLEKRRKFFVAKRVEEKINKPPTKAQQRIIMSTYLKNIDGWKPRALKNKSFAEIKELFDKAMARINNFVDFRTELVEESTKKDKAEITQESSSKRAGDELDQERSKKQKTKPVDDMDSFLMHTLKTMFQHHVEDNVWRNQQALTKVKNWKLFESCGVSSQQPSKVEDNGKGILVELKMPLKKKSQISLDEEFAFKLQAEEDEQETIIKEKAHQIEEVNLDWDDIQDKVDADYELAQRLQTEEQEQLTYAKKAGFFIKFLEKRRKFFVAKRVEEKINKPPTKAQQRIIMSTYLKNIDGWKPRALKNKSFAEIKELFDKAMARINNFVDFRTELVEEST</sequence>